<dbReference type="GO" id="GO:0016787">
    <property type="term" value="F:hydrolase activity"/>
    <property type="evidence" value="ECO:0007669"/>
    <property type="project" value="UniProtKB-KW"/>
</dbReference>
<comment type="function">
    <text evidence="9">CRISPR (clustered regularly interspaced short palindromic repeat), is an adaptive immune system that provides protection against mobile genetic elements (viruses, transposable elements and conjugative plasmids). CRISPR clusters contain sequences complementary to antecedent mobile elements and target invading nucleic acids. CRISPR clusters are transcribed and processed into CRISPR RNA (crRNA). Functions as a ssRNA-specific endoribonuclease. Involved in the integration of spacer DNA into the CRISPR cassette.</text>
</comment>
<dbReference type="STRING" id="1121357.SAMN05661109_01866"/>
<evidence type="ECO:0000256" key="7">
    <source>
        <dbReference type="ARBA" id="ARBA00022842"/>
    </source>
</evidence>
<keyword evidence="7 9" id="KW-0460">Magnesium</keyword>
<keyword evidence="8 9" id="KW-0051">Antiviral defense</keyword>
<keyword evidence="3 9" id="KW-0540">Nuclease</keyword>
<evidence type="ECO:0000313" key="11">
    <source>
        <dbReference type="Proteomes" id="UP000198929"/>
    </source>
</evidence>
<sequence>MRDDLRRTLVAYDIPHDRRRTKAAQTLLTYGDRVQYSVFIVDCIPAQLLRLKEQLREIINTDEDSVLFCDIGLVATLQKTNYSYLGLEPKLTSDGPLIF</sequence>
<reference evidence="11" key="1">
    <citation type="submission" date="2016-10" db="EMBL/GenBank/DDBJ databases">
        <authorList>
            <person name="Varghese N."/>
            <person name="Submissions S."/>
        </authorList>
    </citation>
    <scope>NUCLEOTIDE SEQUENCE [LARGE SCALE GENOMIC DNA]</scope>
    <source>
        <strain evidence="11">DSM 20524</strain>
    </source>
</reference>
<dbReference type="PANTHER" id="PTHR34405:SF3">
    <property type="entry name" value="CRISPR-ASSOCIATED ENDORIBONUCLEASE CAS2 3"/>
    <property type="match status" value="1"/>
</dbReference>
<evidence type="ECO:0000256" key="1">
    <source>
        <dbReference type="ARBA" id="ARBA00001946"/>
    </source>
</evidence>
<evidence type="ECO:0000256" key="4">
    <source>
        <dbReference type="ARBA" id="ARBA00022723"/>
    </source>
</evidence>
<dbReference type="NCBIfam" id="TIGR01573">
    <property type="entry name" value="cas2"/>
    <property type="match status" value="1"/>
</dbReference>
<dbReference type="EMBL" id="FOGQ01000008">
    <property type="protein sequence ID" value="SES10247.1"/>
    <property type="molecule type" value="Genomic_DNA"/>
</dbReference>
<evidence type="ECO:0000256" key="3">
    <source>
        <dbReference type="ARBA" id="ARBA00022722"/>
    </source>
</evidence>
<dbReference type="GO" id="GO:0046872">
    <property type="term" value="F:metal ion binding"/>
    <property type="evidence" value="ECO:0007669"/>
    <property type="project" value="UniProtKB-UniRule"/>
</dbReference>
<organism evidence="10 11">
    <name type="scientific">Corynebacterium cystitidis DSM 20524</name>
    <dbReference type="NCBI Taxonomy" id="1121357"/>
    <lineage>
        <taxon>Bacteria</taxon>
        <taxon>Bacillati</taxon>
        <taxon>Actinomycetota</taxon>
        <taxon>Actinomycetes</taxon>
        <taxon>Mycobacteriales</taxon>
        <taxon>Corynebacteriaceae</taxon>
        <taxon>Corynebacterium</taxon>
    </lineage>
</organism>
<dbReference type="PANTHER" id="PTHR34405">
    <property type="entry name" value="CRISPR-ASSOCIATED ENDORIBONUCLEASE CAS2"/>
    <property type="match status" value="1"/>
</dbReference>
<name>A0A1H9UM85_9CORY</name>
<evidence type="ECO:0000256" key="9">
    <source>
        <dbReference type="HAMAP-Rule" id="MF_01471"/>
    </source>
</evidence>
<comment type="subunit">
    <text evidence="9">Homodimer, forms a heterotetramer with a Cas1 homodimer.</text>
</comment>
<comment type="cofactor">
    <cofactor evidence="1 9">
        <name>Mg(2+)</name>
        <dbReference type="ChEBI" id="CHEBI:18420"/>
    </cofactor>
</comment>
<dbReference type="RefSeq" id="WP_231910070.1">
    <property type="nucleotide sequence ID" value="NZ_CP047199.1"/>
</dbReference>
<dbReference type="GO" id="GO:0043571">
    <property type="term" value="P:maintenance of CRISPR repeat elements"/>
    <property type="evidence" value="ECO:0007669"/>
    <property type="project" value="UniProtKB-UniRule"/>
</dbReference>
<feature type="binding site" evidence="9">
    <location>
        <position position="13"/>
    </location>
    <ligand>
        <name>Mg(2+)</name>
        <dbReference type="ChEBI" id="CHEBI:18420"/>
        <note>catalytic</note>
    </ligand>
</feature>
<dbReference type="GO" id="GO:0051607">
    <property type="term" value="P:defense response to virus"/>
    <property type="evidence" value="ECO:0007669"/>
    <property type="project" value="UniProtKB-UniRule"/>
</dbReference>
<keyword evidence="5 9" id="KW-0255">Endonuclease</keyword>
<evidence type="ECO:0000256" key="8">
    <source>
        <dbReference type="ARBA" id="ARBA00023118"/>
    </source>
</evidence>
<keyword evidence="4 9" id="KW-0479">Metal-binding</keyword>
<dbReference type="AlphaFoldDB" id="A0A1H9UM85"/>
<accession>A0A1H9UM85</accession>
<evidence type="ECO:0000256" key="6">
    <source>
        <dbReference type="ARBA" id="ARBA00022801"/>
    </source>
</evidence>
<evidence type="ECO:0000256" key="2">
    <source>
        <dbReference type="ARBA" id="ARBA00009959"/>
    </source>
</evidence>
<keyword evidence="6 9" id="KW-0378">Hydrolase</keyword>
<dbReference type="InterPro" id="IPR021127">
    <property type="entry name" value="CRISPR_associated_Cas2"/>
</dbReference>
<gene>
    <name evidence="9" type="primary">cas2</name>
    <name evidence="10" type="ORF">SAMN05661109_01866</name>
</gene>
<dbReference type="GO" id="GO:0004521">
    <property type="term" value="F:RNA endonuclease activity"/>
    <property type="evidence" value="ECO:0007669"/>
    <property type="project" value="InterPro"/>
</dbReference>
<evidence type="ECO:0000256" key="5">
    <source>
        <dbReference type="ARBA" id="ARBA00022759"/>
    </source>
</evidence>
<proteinExistence type="inferred from homology"/>
<dbReference type="Pfam" id="PF09827">
    <property type="entry name" value="CRISPR_Cas2"/>
    <property type="match status" value="1"/>
</dbReference>
<dbReference type="SUPFAM" id="SSF143430">
    <property type="entry name" value="TTP0101/SSO1404-like"/>
    <property type="match status" value="1"/>
</dbReference>
<dbReference type="EC" id="3.1.-.-" evidence="9"/>
<dbReference type="Proteomes" id="UP000198929">
    <property type="component" value="Unassembled WGS sequence"/>
</dbReference>
<dbReference type="InterPro" id="IPR019199">
    <property type="entry name" value="Virulence_VapD/CRISPR_Cas2"/>
</dbReference>
<comment type="similarity">
    <text evidence="2 9">Belongs to the CRISPR-associated endoribonuclease Cas2 protein family.</text>
</comment>
<keyword evidence="11" id="KW-1185">Reference proteome</keyword>
<evidence type="ECO:0000313" key="10">
    <source>
        <dbReference type="EMBL" id="SES10247.1"/>
    </source>
</evidence>
<dbReference type="CDD" id="cd09725">
    <property type="entry name" value="Cas2_I_II_III"/>
    <property type="match status" value="1"/>
</dbReference>
<dbReference type="Gene3D" id="3.30.70.240">
    <property type="match status" value="1"/>
</dbReference>
<dbReference type="HAMAP" id="MF_01471">
    <property type="entry name" value="Cas2"/>
    <property type="match status" value="1"/>
</dbReference>
<protein>
    <recommendedName>
        <fullName evidence="9">CRISPR-associated endoribonuclease Cas2</fullName>
        <ecNumber evidence="9">3.1.-.-</ecNumber>
    </recommendedName>
</protein>